<dbReference type="EnsemblMetazoa" id="ISCW015212-RA">
    <property type="protein sequence ID" value="ISCW015212-PA"/>
    <property type="gene ID" value="ISCW015212"/>
</dbReference>
<proteinExistence type="predicted"/>
<reference evidence="1 3" key="1">
    <citation type="submission" date="2008-03" db="EMBL/GenBank/DDBJ databases">
        <title>Annotation of Ixodes scapularis.</title>
        <authorList>
            <consortium name="Ixodes scapularis Genome Project Consortium"/>
            <person name="Caler E."/>
            <person name="Hannick L.I."/>
            <person name="Bidwell S."/>
            <person name="Joardar V."/>
            <person name="Thiagarajan M."/>
            <person name="Amedeo P."/>
            <person name="Galinsky K.J."/>
            <person name="Schobel S."/>
            <person name="Inman J."/>
            <person name="Hostetler J."/>
            <person name="Miller J."/>
            <person name="Hammond M."/>
            <person name="Megy K."/>
            <person name="Lawson D."/>
            <person name="Kodira C."/>
            <person name="Sutton G."/>
            <person name="Meyer J."/>
            <person name="Hill C.A."/>
            <person name="Birren B."/>
            <person name="Nene V."/>
            <person name="Collins F."/>
            <person name="Alarcon-Chaidez F."/>
            <person name="Wikel S."/>
            <person name="Strausberg R."/>
        </authorList>
    </citation>
    <scope>NUCLEOTIDE SEQUENCE [LARGE SCALE GENOMIC DNA]</scope>
    <source>
        <strain evidence="3">Wikel</strain>
        <strain evidence="1">Wikel colony</strain>
    </source>
</reference>
<organism>
    <name type="scientific">Ixodes scapularis</name>
    <name type="common">Black-legged tick</name>
    <name type="synonym">Deer tick</name>
    <dbReference type="NCBI Taxonomy" id="6945"/>
    <lineage>
        <taxon>Eukaryota</taxon>
        <taxon>Metazoa</taxon>
        <taxon>Ecdysozoa</taxon>
        <taxon>Arthropoda</taxon>
        <taxon>Chelicerata</taxon>
        <taxon>Arachnida</taxon>
        <taxon>Acari</taxon>
        <taxon>Parasitiformes</taxon>
        <taxon>Ixodida</taxon>
        <taxon>Ixodoidea</taxon>
        <taxon>Ixodidae</taxon>
        <taxon>Ixodinae</taxon>
        <taxon>Ixodes</taxon>
    </lineage>
</organism>
<dbReference type="Proteomes" id="UP000001555">
    <property type="component" value="Unassembled WGS sequence"/>
</dbReference>
<name>B7QNZ4_IXOSC</name>
<dbReference type="AlphaFoldDB" id="B7QNZ4"/>
<dbReference type="EMBL" id="ABJB010840353">
    <property type="status" value="NOT_ANNOTATED_CDS"/>
    <property type="molecule type" value="Genomic_DNA"/>
</dbReference>
<evidence type="ECO:0000313" key="2">
    <source>
        <dbReference type="EnsemblMetazoa" id="ISCW015212-PA"/>
    </source>
</evidence>
<dbReference type="PaxDb" id="6945-B7QNZ4"/>
<dbReference type="HOGENOM" id="CLU_2888279_0_0_1"/>
<dbReference type="InParanoid" id="B7QNZ4"/>
<reference evidence="2" key="2">
    <citation type="submission" date="2020-05" db="UniProtKB">
        <authorList>
            <consortium name="EnsemblMetazoa"/>
        </authorList>
    </citation>
    <scope>IDENTIFICATION</scope>
    <source>
        <strain evidence="2">wikel</strain>
    </source>
</reference>
<sequence>MRCRAKSTFYFQTKLSAAASRDVRWRIEYCRRARNSLNKTVQSKTELSMLFIFSPRHIYTRKN</sequence>
<keyword evidence="3" id="KW-1185">Reference proteome</keyword>
<accession>B7QNZ4</accession>
<evidence type="ECO:0000313" key="1">
    <source>
        <dbReference type="EMBL" id="EEC20566.1"/>
    </source>
</evidence>
<dbReference type="VEuPathDB" id="VectorBase:ISCW015212"/>
<dbReference type="EMBL" id="DS980774">
    <property type="protein sequence ID" value="EEC20566.1"/>
    <property type="molecule type" value="Genomic_DNA"/>
</dbReference>
<protein>
    <submittedName>
        <fullName evidence="1 2">Uncharacterized protein</fullName>
    </submittedName>
</protein>
<gene>
    <name evidence="1" type="ORF">IscW_ISCW015212</name>
</gene>
<evidence type="ECO:0000313" key="3">
    <source>
        <dbReference type="Proteomes" id="UP000001555"/>
    </source>
</evidence>